<reference evidence="1" key="1">
    <citation type="submission" date="2019-10" db="EMBL/GenBank/DDBJ databases">
        <authorList>
            <consortium name="DOE Joint Genome Institute"/>
            <person name="Kuo A."/>
            <person name="Miyauchi S."/>
            <person name="Kiss E."/>
            <person name="Drula E."/>
            <person name="Kohler A."/>
            <person name="Sanchez-Garcia M."/>
            <person name="Andreopoulos B."/>
            <person name="Barry K.W."/>
            <person name="Bonito G."/>
            <person name="Buee M."/>
            <person name="Carver A."/>
            <person name="Chen C."/>
            <person name="Cichocki N."/>
            <person name="Clum A."/>
            <person name="Culley D."/>
            <person name="Crous P.W."/>
            <person name="Fauchery L."/>
            <person name="Girlanda M."/>
            <person name="Hayes R."/>
            <person name="Keri Z."/>
            <person name="Labutti K."/>
            <person name="Lipzen A."/>
            <person name="Lombard V."/>
            <person name="Magnuson J."/>
            <person name="Maillard F."/>
            <person name="Morin E."/>
            <person name="Murat C."/>
            <person name="Nolan M."/>
            <person name="Ohm R."/>
            <person name="Pangilinan J."/>
            <person name="Pereira M."/>
            <person name="Perotto S."/>
            <person name="Peter M."/>
            <person name="Riley R."/>
            <person name="Sitrit Y."/>
            <person name="Stielow B."/>
            <person name="Szollosi G."/>
            <person name="Zifcakova L."/>
            <person name="Stursova M."/>
            <person name="Spatafora J.W."/>
            <person name="Tedersoo L."/>
            <person name="Vaario L.-M."/>
            <person name="Yamada A."/>
            <person name="Yan M."/>
            <person name="Wang P."/>
            <person name="Xu J."/>
            <person name="Bruns T."/>
            <person name="Baldrian P."/>
            <person name="Vilgalys R."/>
            <person name="Henrissat B."/>
            <person name="Grigoriev I.V."/>
            <person name="Hibbett D."/>
            <person name="Nagy L.G."/>
            <person name="Martin F.M."/>
        </authorList>
    </citation>
    <scope>NUCLEOTIDE SEQUENCE</scope>
    <source>
        <strain evidence="1">P2</strain>
    </source>
</reference>
<dbReference type="EMBL" id="MU117976">
    <property type="protein sequence ID" value="KAF9651341.1"/>
    <property type="molecule type" value="Genomic_DNA"/>
</dbReference>
<organism evidence="1 2">
    <name type="scientific">Thelephora ganbajun</name>
    <name type="common">Ganba fungus</name>
    <dbReference type="NCBI Taxonomy" id="370292"/>
    <lineage>
        <taxon>Eukaryota</taxon>
        <taxon>Fungi</taxon>
        <taxon>Dikarya</taxon>
        <taxon>Basidiomycota</taxon>
        <taxon>Agaricomycotina</taxon>
        <taxon>Agaricomycetes</taxon>
        <taxon>Thelephorales</taxon>
        <taxon>Thelephoraceae</taxon>
        <taxon>Thelephora</taxon>
    </lineage>
</organism>
<name>A0ACB6ZPJ2_THEGA</name>
<proteinExistence type="predicted"/>
<keyword evidence="2" id="KW-1185">Reference proteome</keyword>
<evidence type="ECO:0000313" key="1">
    <source>
        <dbReference type="EMBL" id="KAF9651341.1"/>
    </source>
</evidence>
<evidence type="ECO:0000313" key="2">
    <source>
        <dbReference type="Proteomes" id="UP000886501"/>
    </source>
</evidence>
<gene>
    <name evidence="1" type="ORF">BDM02DRAFT_3259134</name>
</gene>
<accession>A0ACB6ZPJ2</accession>
<sequence>MRFVAEAPLHLVPQLFPTFFLSWGHIFLRGTWGLGDYEWRREYDKMGMFIARLTRLTQSPTRVFTPYRSSIIDYRLSPERSVIEFFPIKPPPCPSTRPIATAGVVGAAAAAVNVVETRADSKARRCHHSLYSTGAAGLDRWLTFREIPDGDNTRPTKTRPSGRGLIDIHFDFWARASKLLLKDTDEGEAIPTRKHDLRNTVGHSVDGEPGPRIIPAHNGSVLIFTVSTIEQESRLGTEDYLIPGRPGQLGPICGEPRNDQDSQEGKDLVPLFTLGKTRSSRSRRYPSLRSKFKLYEIDVQIFFPYTMYIPGYERGSLTKPKITLKLEESDPGLVAIQAAHGMLNDVYWFCNFGGE</sequence>
<reference evidence="1" key="2">
    <citation type="journal article" date="2020" name="Nat. Commun.">
        <title>Large-scale genome sequencing of mycorrhizal fungi provides insights into the early evolution of symbiotic traits.</title>
        <authorList>
            <person name="Miyauchi S."/>
            <person name="Kiss E."/>
            <person name="Kuo A."/>
            <person name="Drula E."/>
            <person name="Kohler A."/>
            <person name="Sanchez-Garcia M."/>
            <person name="Morin E."/>
            <person name="Andreopoulos B."/>
            <person name="Barry K.W."/>
            <person name="Bonito G."/>
            <person name="Buee M."/>
            <person name="Carver A."/>
            <person name="Chen C."/>
            <person name="Cichocki N."/>
            <person name="Clum A."/>
            <person name="Culley D."/>
            <person name="Crous P.W."/>
            <person name="Fauchery L."/>
            <person name="Girlanda M."/>
            <person name="Hayes R.D."/>
            <person name="Keri Z."/>
            <person name="LaButti K."/>
            <person name="Lipzen A."/>
            <person name="Lombard V."/>
            <person name="Magnuson J."/>
            <person name="Maillard F."/>
            <person name="Murat C."/>
            <person name="Nolan M."/>
            <person name="Ohm R.A."/>
            <person name="Pangilinan J."/>
            <person name="Pereira M.F."/>
            <person name="Perotto S."/>
            <person name="Peter M."/>
            <person name="Pfister S."/>
            <person name="Riley R."/>
            <person name="Sitrit Y."/>
            <person name="Stielow J.B."/>
            <person name="Szollosi G."/>
            <person name="Zifcakova L."/>
            <person name="Stursova M."/>
            <person name="Spatafora J.W."/>
            <person name="Tedersoo L."/>
            <person name="Vaario L.M."/>
            <person name="Yamada A."/>
            <person name="Yan M."/>
            <person name="Wang P."/>
            <person name="Xu J."/>
            <person name="Bruns T."/>
            <person name="Baldrian P."/>
            <person name="Vilgalys R."/>
            <person name="Dunand C."/>
            <person name="Henrissat B."/>
            <person name="Grigoriev I.V."/>
            <person name="Hibbett D."/>
            <person name="Nagy L.G."/>
            <person name="Martin F.M."/>
        </authorList>
    </citation>
    <scope>NUCLEOTIDE SEQUENCE</scope>
    <source>
        <strain evidence="1">P2</strain>
    </source>
</reference>
<protein>
    <submittedName>
        <fullName evidence="1">Uncharacterized protein</fullName>
    </submittedName>
</protein>
<comment type="caution">
    <text evidence="1">The sequence shown here is derived from an EMBL/GenBank/DDBJ whole genome shotgun (WGS) entry which is preliminary data.</text>
</comment>
<dbReference type="Proteomes" id="UP000886501">
    <property type="component" value="Unassembled WGS sequence"/>
</dbReference>